<evidence type="ECO:0000313" key="3">
    <source>
        <dbReference type="Proteomes" id="UP000176450"/>
    </source>
</evidence>
<feature type="domain" description="MIP18 family-like" evidence="1">
    <location>
        <begin position="4"/>
        <end position="74"/>
    </location>
</feature>
<reference evidence="2 3" key="1">
    <citation type="journal article" date="2016" name="Nat. Commun.">
        <title>Thousands of microbial genomes shed light on interconnected biogeochemical processes in an aquifer system.</title>
        <authorList>
            <person name="Anantharaman K."/>
            <person name="Brown C.T."/>
            <person name="Hug L.A."/>
            <person name="Sharon I."/>
            <person name="Castelle C.J."/>
            <person name="Probst A.J."/>
            <person name="Thomas B.C."/>
            <person name="Singh A."/>
            <person name="Wilkins M.J."/>
            <person name="Karaoz U."/>
            <person name="Brodie E.L."/>
            <person name="Williams K.H."/>
            <person name="Hubbard S.S."/>
            <person name="Banfield J.F."/>
        </authorList>
    </citation>
    <scope>NUCLEOTIDE SEQUENCE [LARGE SCALE GENOMIC DNA]</scope>
</reference>
<dbReference type="InterPro" id="IPR052339">
    <property type="entry name" value="Fe-S_Maturation_MIP18"/>
</dbReference>
<dbReference type="InterPro" id="IPR034904">
    <property type="entry name" value="FSCA_dom_sf"/>
</dbReference>
<protein>
    <recommendedName>
        <fullName evidence="1">MIP18 family-like domain-containing protein</fullName>
    </recommendedName>
</protein>
<dbReference type="CDD" id="cd00371">
    <property type="entry name" value="HMA"/>
    <property type="match status" value="1"/>
</dbReference>
<comment type="caution">
    <text evidence="2">The sequence shown here is derived from an EMBL/GenBank/DDBJ whole genome shotgun (WGS) entry which is preliminary data.</text>
</comment>
<evidence type="ECO:0000313" key="2">
    <source>
        <dbReference type="EMBL" id="OGG30297.1"/>
    </source>
</evidence>
<dbReference type="InterPro" id="IPR002744">
    <property type="entry name" value="MIP18-like"/>
</dbReference>
<dbReference type="Pfam" id="PF01883">
    <property type="entry name" value="FeS_assembly_P"/>
    <property type="match status" value="1"/>
</dbReference>
<dbReference type="PANTHER" id="PTHR42831:SF1">
    <property type="entry name" value="FE-S PROTEIN MATURATION AUXILIARY FACTOR YITW"/>
    <property type="match status" value="1"/>
</dbReference>
<dbReference type="Gene3D" id="3.30.300.130">
    <property type="entry name" value="Fe-S cluster assembly (FSCA)"/>
    <property type="match status" value="1"/>
</dbReference>
<dbReference type="PANTHER" id="PTHR42831">
    <property type="entry name" value="FE-S PROTEIN MATURATION AUXILIARY FACTOR YITW"/>
    <property type="match status" value="1"/>
</dbReference>
<dbReference type="EMBL" id="MFJX01000043">
    <property type="protein sequence ID" value="OGG30297.1"/>
    <property type="molecule type" value="Genomic_DNA"/>
</dbReference>
<dbReference type="AlphaFoldDB" id="A0A1F6B158"/>
<name>A0A1F6B158_9BACT</name>
<sequence length="99" mass="11049">MVTKKQVEKVLDGIPDPELGISILQLGLIYGVEIKSDNVRIIMTLTSIGCPLFDHIAGPIRERLRKVKGVKKIDIDLTFEPPWSPDTMSKEAKMQLGFS</sequence>
<dbReference type="SUPFAM" id="SSF117916">
    <property type="entry name" value="Fe-S cluster assembly (FSCA) domain-like"/>
    <property type="match status" value="1"/>
</dbReference>
<evidence type="ECO:0000259" key="1">
    <source>
        <dbReference type="Pfam" id="PF01883"/>
    </source>
</evidence>
<accession>A0A1F6B158</accession>
<dbReference type="GO" id="GO:0046872">
    <property type="term" value="F:metal ion binding"/>
    <property type="evidence" value="ECO:0007669"/>
    <property type="project" value="InterPro"/>
</dbReference>
<dbReference type="Proteomes" id="UP000176450">
    <property type="component" value="Unassembled WGS sequence"/>
</dbReference>
<organism evidence="2 3">
    <name type="scientific">Candidatus Gottesmanbacteria bacterium RIFCSPLOWO2_01_FULL_46_9</name>
    <dbReference type="NCBI Taxonomy" id="1798394"/>
    <lineage>
        <taxon>Bacteria</taxon>
        <taxon>Candidatus Gottesmaniibacteriota</taxon>
    </lineage>
</organism>
<proteinExistence type="predicted"/>
<gene>
    <name evidence="2" type="ORF">A3A63_04015</name>
</gene>
<dbReference type="InterPro" id="IPR006121">
    <property type="entry name" value="HMA_dom"/>
</dbReference>